<reference evidence="1" key="1">
    <citation type="submission" date="2010-10" db="EMBL/GenBank/DDBJ databases">
        <title>AvrII restriction-modification system genes.</title>
        <authorList>
            <person name="Lunnen K.D."/>
            <person name="Moran L.S."/>
            <person name="Slatko B.E."/>
            <person name="Wilson G.G."/>
        </authorList>
    </citation>
    <scope>NUCLEOTIDE SEQUENCE</scope>
    <source>
        <strain evidence="1">UW</strain>
    </source>
</reference>
<accession>E5LGA4</accession>
<name>E5LGA4_ANAVA</name>
<organism evidence="1">
    <name type="scientific">Trichormus variabilis UW</name>
    <dbReference type="NCBI Taxonomy" id="925579"/>
    <lineage>
        <taxon>Bacteria</taxon>
        <taxon>Bacillati</taxon>
        <taxon>Cyanobacteriota</taxon>
        <taxon>Cyanophyceae</taxon>
        <taxon>Nostocales</taxon>
        <taxon>Nostocaceae</taxon>
        <taxon>Trichormus</taxon>
    </lineage>
</organism>
<sequence length="358" mass="40418">MEEDLDLSENIEAASAELTTLYQVAADAMKDYIEIYLALSKQSDGFSNINNLDLTSRNRRLVVIHGLSLELDPDTSTPEEIKREAERMLAIALDTESAITAGVYEKMRLFASSLVDQLFEQTDELNSLSSEYLSANPGFLPFFQQLAGLRSKSELKREVGNASDNSISKAVAERILERIIRNLRIRTFSKEKLLQAVEPTLEGIVRDLVGKVLLENIVADALSDLQVPFMRESEYQSLKGVIYDFRADFVIPDAQNPIAFIEVRKSSTRHASLYAKDKMFSAINWKGKNKRLLGILVVEGPWTRETLRVMANVFDYVTPLTRVSQVAEAIRAYLDGDKTRLKWLVNFSIEEADHDNIT</sequence>
<evidence type="ECO:0000313" key="1">
    <source>
        <dbReference type="EMBL" id="ADQ20492.1"/>
    </source>
</evidence>
<dbReference type="EMBL" id="HQ446230">
    <property type="protein sequence ID" value="ADQ20492.1"/>
    <property type="molecule type" value="Genomic_DNA"/>
</dbReference>
<dbReference type="AlphaFoldDB" id="E5LGA4"/>
<proteinExistence type="predicted"/>
<gene>
    <name evidence="1" type="primary">avrIIR</name>
</gene>
<protein>
    <submittedName>
        <fullName evidence="1">AvrII</fullName>
    </submittedName>
</protein>